<dbReference type="InterPro" id="IPR016130">
    <property type="entry name" value="Tyr_Pase_AS"/>
</dbReference>
<comment type="similarity">
    <text evidence="1">Belongs to the protein-tyrosine phosphatase family.</text>
</comment>
<name>A0ABW3PRL9_9LACO</name>
<reference evidence="3" key="1">
    <citation type="journal article" date="2019" name="Int. J. Syst. Evol. Microbiol.">
        <title>The Global Catalogue of Microorganisms (GCM) 10K type strain sequencing project: providing services to taxonomists for standard genome sequencing and annotation.</title>
        <authorList>
            <consortium name="The Broad Institute Genomics Platform"/>
            <consortium name="The Broad Institute Genome Sequencing Center for Infectious Disease"/>
            <person name="Wu L."/>
            <person name="Ma J."/>
        </authorList>
    </citation>
    <scope>NUCLEOTIDE SEQUENCE [LARGE SCALE GENOMIC DNA]</scope>
    <source>
        <strain evidence="3">CCUG 71848</strain>
    </source>
</reference>
<evidence type="ECO:0000313" key="3">
    <source>
        <dbReference type="Proteomes" id="UP001597156"/>
    </source>
</evidence>
<dbReference type="Pfam" id="PF13350">
    <property type="entry name" value="Y_phosphatase3"/>
    <property type="match status" value="1"/>
</dbReference>
<sequence length="249" mass="28042">MEELTNFRPLAGYSTLDGGRFKAGLLYRGGQIADLTPTQLAFLRDRLKISKVIDFRSLAERTQYPDSTWSGLDYEPIDVLVDAKKSGVSIEGMVYHAGDIGDVMLATYEQLAISSSAQQGYQQFLEELVDTPQPTFFHCFAGKDRTGVASALILKIAGVSDQEIFDDYLKTNQSRKKANEKILAQLSDQLTEAQQKALGQALVVDQRYLQRFFVTVNQHYGNFETYLTDGLKLSPNFVTLFRHQYVDRV</sequence>
<dbReference type="InterPro" id="IPR026893">
    <property type="entry name" value="Tyr/Ser_Pase_IphP-type"/>
</dbReference>
<proteinExistence type="inferred from homology"/>
<dbReference type="PANTHER" id="PTHR31126">
    <property type="entry name" value="TYROSINE-PROTEIN PHOSPHATASE"/>
    <property type="match status" value="1"/>
</dbReference>
<dbReference type="Gene3D" id="3.90.190.10">
    <property type="entry name" value="Protein tyrosine phosphatase superfamily"/>
    <property type="match status" value="1"/>
</dbReference>
<comment type="caution">
    <text evidence="2">The sequence shown here is derived from an EMBL/GenBank/DDBJ whole genome shotgun (WGS) entry which is preliminary data.</text>
</comment>
<dbReference type="InterPro" id="IPR029021">
    <property type="entry name" value="Prot-tyrosine_phosphatase-like"/>
</dbReference>
<organism evidence="2 3">
    <name type="scientific">Lentilactobacillus raoultii</name>
    <dbReference type="NCBI Taxonomy" id="1987503"/>
    <lineage>
        <taxon>Bacteria</taxon>
        <taxon>Bacillati</taxon>
        <taxon>Bacillota</taxon>
        <taxon>Bacilli</taxon>
        <taxon>Lactobacillales</taxon>
        <taxon>Lactobacillaceae</taxon>
        <taxon>Lentilactobacillus</taxon>
    </lineage>
</organism>
<gene>
    <name evidence="2" type="ORF">ACFQ22_12985</name>
</gene>
<dbReference type="Proteomes" id="UP001597156">
    <property type="component" value="Unassembled WGS sequence"/>
</dbReference>
<accession>A0ABW3PRL9</accession>
<protein>
    <submittedName>
        <fullName evidence="2">Tyrosine-protein phosphatase</fullName>
    </submittedName>
</protein>
<evidence type="ECO:0000313" key="2">
    <source>
        <dbReference type="EMBL" id="MFD1126256.1"/>
    </source>
</evidence>
<keyword evidence="3" id="KW-1185">Reference proteome</keyword>
<evidence type="ECO:0000256" key="1">
    <source>
        <dbReference type="ARBA" id="ARBA00009580"/>
    </source>
</evidence>
<dbReference type="PROSITE" id="PS00383">
    <property type="entry name" value="TYR_PHOSPHATASE_1"/>
    <property type="match status" value="1"/>
</dbReference>
<dbReference type="EMBL" id="JBHTLH010000043">
    <property type="protein sequence ID" value="MFD1126256.1"/>
    <property type="molecule type" value="Genomic_DNA"/>
</dbReference>
<dbReference type="RefSeq" id="WP_121977241.1">
    <property type="nucleotide sequence ID" value="NZ_JBHTLH010000043.1"/>
</dbReference>
<dbReference type="SUPFAM" id="SSF52799">
    <property type="entry name" value="(Phosphotyrosine protein) phosphatases II"/>
    <property type="match status" value="1"/>
</dbReference>
<dbReference type="PANTHER" id="PTHR31126:SF1">
    <property type="entry name" value="TYROSINE SPECIFIC PROTEIN PHOSPHATASES DOMAIN-CONTAINING PROTEIN"/>
    <property type="match status" value="1"/>
</dbReference>